<dbReference type="SUPFAM" id="SSF160631">
    <property type="entry name" value="SMI1/KNR4-like"/>
    <property type="match status" value="1"/>
</dbReference>
<comment type="caution">
    <text evidence="2">The sequence shown here is derived from an EMBL/GenBank/DDBJ whole genome shotgun (WGS) entry which is preliminary data.</text>
</comment>
<evidence type="ECO:0000313" key="2">
    <source>
        <dbReference type="EMBL" id="MDR6968152.1"/>
    </source>
</evidence>
<dbReference type="Gene3D" id="3.40.1580.10">
    <property type="entry name" value="SMI1/KNR4-like"/>
    <property type="match status" value="1"/>
</dbReference>
<dbReference type="InterPro" id="IPR037883">
    <property type="entry name" value="Knr4/Smi1-like_sf"/>
</dbReference>
<accession>A0ABU1TR86</accession>
<reference evidence="2 3" key="1">
    <citation type="submission" date="2023-07" db="EMBL/GenBank/DDBJ databases">
        <title>Sorghum-associated microbial communities from plants grown in Nebraska, USA.</title>
        <authorList>
            <person name="Schachtman D."/>
        </authorList>
    </citation>
    <scope>NUCLEOTIDE SEQUENCE [LARGE SCALE GENOMIC DNA]</scope>
    <source>
        <strain evidence="2 3">3773</strain>
    </source>
</reference>
<keyword evidence="3" id="KW-1185">Reference proteome</keyword>
<dbReference type="EMBL" id="JAVDVI010000008">
    <property type="protein sequence ID" value="MDR6968152.1"/>
    <property type="molecule type" value="Genomic_DNA"/>
</dbReference>
<feature type="domain" description="Knr4/Smi1-like" evidence="1">
    <location>
        <begin position="17"/>
        <end position="149"/>
    </location>
</feature>
<name>A0ABU1TR86_9FLAO</name>
<gene>
    <name evidence="2" type="ORF">J2X31_002167</name>
</gene>
<proteinExistence type="predicted"/>
<organism evidence="2 3">
    <name type="scientific">Flavobacterium arsenatis</name>
    <dbReference type="NCBI Taxonomy" id="1484332"/>
    <lineage>
        <taxon>Bacteria</taxon>
        <taxon>Pseudomonadati</taxon>
        <taxon>Bacteroidota</taxon>
        <taxon>Flavobacteriia</taxon>
        <taxon>Flavobacteriales</taxon>
        <taxon>Flavobacteriaceae</taxon>
        <taxon>Flavobacterium</taxon>
    </lineage>
</organism>
<dbReference type="InterPro" id="IPR018958">
    <property type="entry name" value="Knr4/Smi1-like_dom"/>
</dbReference>
<evidence type="ECO:0000259" key="1">
    <source>
        <dbReference type="SMART" id="SM00860"/>
    </source>
</evidence>
<protein>
    <recommendedName>
        <fullName evidence="1">Knr4/Smi1-like domain-containing protein</fullName>
    </recommendedName>
</protein>
<sequence length="207" mass="24333">MENKDFWDLTKPATFKSLTEELIYKAENELKIQLPKRLIELLKIKNGGRINKIKLHSQDNTIWTDGFYQIDELFGINDENSKKLGILSTSYLTAEWELPEKQVIITGGGHWWITLDYRNNSQEPTVNWIEPEARRDIIIAKNFTEFINNFSINQKQKTLDVETNGMITIWEDFLNEDELKELSITDLNLVNERRKEKGLSEIKKNRS</sequence>
<dbReference type="Proteomes" id="UP001255185">
    <property type="component" value="Unassembled WGS sequence"/>
</dbReference>
<dbReference type="RefSeq" id="WP_310026610.1">
    <property type="nucleotide sequence ID" value="NZ_JAVDVI010000008.1"/>
</dbReference>
<evidence type="ECO:0000313" key="3">
    <source>
        <dbReference type="Proteomes" id="UP001255185"/>
    </source>
</evidence>
<dbReference type="SMART" id="SM00860">
    <property type="entry name" value="SMI1_KNR4"/>
    <property type="match status" value="1"/>
</dbReference>
<dbReference type="Pfam" id="PF09346">
    <property type="entry name" value="SMI1_KNR4"/>
    <property type="match status" value="1"/>
</dbReference>